<dbReference type="RefSeq" id="WP_283408817.1">
    <property type="nucleotide sequence ID" value="NZ_FXUF01000004.1"/>
</dbReference>
<proteinExistence type="predicted"/>
<reference evidence="1" key="1">
    <citation type="submission" date="2017-05" db="EMBL/GenBank/DDBJ databases">
        <authorList>
            <person name="Varghese N."/>
            <person name="Submissions S."/>
        </authorList>
    </citation>
    <scope>NUCLEOTIDE SEQUENCE</scope>
    <source>
        <strain evidence="1">Su22</strain>
    </source>
</reference>
<keyword evidence="2" id="KW-1185">Reference proteome</keyword>
<gene>
    <name evidence="1" type="ORF">SAMN06296020_104144</name>
</gene>
<dbReference type="NCBIfam" id="NF045669">
    <property type="entry name" value="DVU1555_fam_CGA"/>
    <property type="match status" value="1"/>
</dbReference>
<dbReference type="InterPro" id="IPR010181">
    <property type="entry name" value="CGCAxxGCC_motif"/>
</dbReference>
<accession>A0AA45WV58</accession>
<comment type="caution">
    <text evidence="1">The sequence shown here is derived from an EMBL/GenBank/DDBJ whole genome shotgun (WGS) entry which is preliminary data.</text>
</comment>
<sequence>MNEIEIKMFQLVNAGFCCTQVMMKLALEEEEKENEDLIRAVGGLCKGIGGRQKTCGVLTGGIAIIGLYAGKGNVAEYPQSNYGSMVEDYINWFEEVFKSLECMDIIGVHNFTDHENNVYPLKCGDILVKSYVKLQEILKDYDYEYGCRE</sequence>
<evidence type="ECO:0000313" key="2">
    <source>
        <dbReference type="Proteomes" id="UP001158066"/>
    </source>
</evidence>
<dbReference type="Proteomes" id="UP001158066">
    <property type="component" value="Unassembled WGS sequence"/>
</dbReference>
<organism evidence="1 2">
    <name type="scientific">Anoxynatronum buryatiense</name>
    <dbReference type="NCBI Taxonomy" id="489973"/>
    <lineage>
        <taxon>Bacteria</taxon>
        <taxon>Bacillati</taxon>
        <taxon>Bacillota</taxon>
        <taxon>Clostridia</taxon>
        <taxon>Eubacteriales</taxon>
        <taxon>Clostridiaceae</taxon>
        <taxon>Anoxynatronum</taxon>
    </lineage>
</organism>
<evidence type="ECO:0000313" key="1">
    <source>
        <dbReference type="EMBL" id="SMP51883.1"/>
    </source>
</evidence>
<protein>
    <submittedName>
        <fullName evidence="1">C_GCAxxG_C_C family probable redox protein</fullName>
    </submittedName>
</protein>
<dbReference type="EMBL" id="FXUF01000004">
    <property type="protein sequence ID" value="SMP51883.1"/>
    <property type="molecule type" value="Genomic_DNA"/>
</dbReference>
<name>A0AA45WV58_9CLOT</name>
<dbReference type="AlphaFoldDB" id="A0AA45WV58"/>
<dbReference type="Pfam" id="PF09719">
    <property type="entry name" value="C_GCAxxG_C_C"/>
    <property type="match status" value="1"/>
</dbReference>